<name>A0A2G8SIE6_9APHY</name>
<keyword evidence="4 8" id="KW-0812">Transmembrane</keyword>
<comment type="subcellular location">
    <subcellularLocation>
        <location evidence="1">Membrane</location>
        <topology evidence="1">Multi-pass membrane protein</topology>
    </subcellularLocation>
</comment>
<evidence type="ECO:0000256" key="3">
    <source>
        <dbReference type="ARBA" id="ARBA00022448"/>
    </source>
</evidence>
<sequence length="1025" mass="115050">MSSNDAIGSIVDETTSQRTLAPIAVASQVALMSGVSFVTIVLFNVLRPRNKIVYEPKVKYHVGDKVPPKASDGFLGWISPLLHTKEPELVDKIGLDAAIYLRFVRLCRWLFSAIAALTCAVLIPVNVVYNLRFVPSKNRDVLSMLTIRSVGGSWLIAHVVVMYMITFLVIGFVYVHWREVVRLRREWFRSPEYLQSFYARTLMVTEVPRKLQSDEGLRAIFESVQVPYPTTSVHIGRKVGRLPELIEYHNDAVRELEQVLVKYLKDGKIAKKRPALTIGGTMGCCGGETKDAIDHYTNKLQRADRAVEEFRKQIDLRKPENYGFASMAAVPYAHIVANLLRRKHPKGATITLAPNPKDIVWKNLGRSKAEIRRAQTIGWLWLVAVCTFNTIPLLIISVLANLSSLTAFVPFLETWSKQSSGSFTFLSGVLPPAVSALFGWALPIVMRRLTKYMGAYTHSRLDRAVVARYFAFLIISQLIIFTLIGVLFNAVRIVVLAIGKHQSFGDILSKLKDLPETINHTYIDQSSYWLTYFPLRGFLVLFDLAQLLNLVIVFFKTHLLGRTPREIREWTQPPDFQYSIYYSNMLFMGAVGLFFAPLAPLVAVAAAIIFWISSWVYKYQLMFVFVSKTESGGRMWNVVINRLLVATILGQCIMILTVGLQYSFESLYWLATIPPVLFIIIFKMYIHRFFQPSFQYYMPSQEELREAQVHSRRHDASRNRLEKRFGHPALHSDLFTPMVHANMTKLLSQVYSGKVSNSQTKLDEMGGQAMNAVVAGGIKIAGIQERDLAYDPALYRRDRGDDWETQSIASSNLLETKSMYPDGGRASPAPSKALNYDRYLAYGPQSEIEMTRLDIPDNQPLLNQPPSAGYFDPNMAASRSNVDLGYGLVATLPEAQAPLLPAAYPNEAYREAPLHRPYPSQGSLSHFTPPQEYSPQQYPPQRFASPGPERSFTSPGPDRYGSPGPQRFASPAPSYAYNPNQGGMSPLRASPDSSYLSHPPVPPPGLNGGEMNMAGRGAHRSPPSQ</sequence>
<dbReference type="AlphaFoldDB" id="A0A2G8SIE6"/>
<evidence type="ECO:0000313" key="12">
    <source>
        <dbReference type="EMBL" id="PIL33531.1"/>
    </source>
</evidence>
<feature type="domain" description="CSC1/OSCA1-like 7TM region" evidence="9">
    <location>
        <begin position="376"/>
        <end position="657"/>
    </location>
</feature>
<comment type="caution">
    <text evidence="12">The sequence shown here is derived from an EMBL/GenBank/DDBJ whole genome shotgun (WGS) entry which is preliminary data.</text>
</comment>
<dbReference type="EMBL" id="AYKW01000007">
    <property type="protein sequence ID" value="PIL33531.1"/>
    <property type="molecule type" value="Genomic_DNA"/>
</dbReference>
<evidence type="ECO:0000256" key="7">
    <source>
        <dbReference type="SAM" id="MobiDB-lite"/>
    </source>
</evidence>
<dbReference type="InterPro" id="IPR027815">
    <property type="entry name" value="CSC1/OSCA1-like_cyt"/>
</dbReference>
<feature type="transmembrane region" description="Helical" evidence="8">
    <location>
        <begin position="378"/>
        <end position="402"/>
    </location>
</feature>
<dbReference type="Pfam" id="PF13967">
    <property type="entry name" value="RSN1_TM"/>
    <property type="match status" value="1"/>
</dbReference>
<evidence type="ECO:0000313" key="13">
    <source>
        <dbReference type="Proteomes" id="UP000230002"/>
    </source>
</evidence>
<keyword evidence="3" id="KW-0813">Transport</keyword>
<evidence type="ECO:0000259" key="11">
    <source>
        <dbReference type="Pfam" id="PF14703"/>
    </source>
</evidence>
<dbReference type="PANTHER" id="PTHR13018:SF149">
    <property type="entry name" value="DOMAIN PROTEIN, PUTATIVE (AFU_ORTHOLOGUE AFUA_3G11660)-RELATED"/>
    <property type="match status" value="1"/>
</dbReference>
<feature type="transmembrane region" description="Helical" evidence="8">
    <location>
        <begin position="422"/>
        <end position="445"/>
    </location>
</feature>
<feature type="region of interest" description="Disordered" evidence="7">
    <location>
        <begin position="913"/>
        <end position="1025"/>
    </location>
</feature>
<feature type="domain" description="CSC1/OSCA1-like cytosolic" evidence="11">
    <location>
        <begin position="199"/>
        <end position="363"/>
    </location>
</feature>
<feature type="transmembrane region" description="Helical" evidence="8">
    <location>
        <begin position="151"/>
        <end position="175"/>
    </location>
</feature>
<evidence type="ECO:0000256" key="4">
    <source>
        <dbReference type="ARBA" id="ARBA00022692"/>
    </source>
</evidence>
<evidence type="ECO:0008006" key="14">
    <source>
        <dbReference type="Google" id="ProtNLM"/>
    </source>
</evidence>
<feature type="transmembrane region" description="Helical" evidence="8">
    <location>
        <begin position="20"/>
        <end position="46"/>
    </location>
</feature>
<feature type="transmembrane region" description="Helical" evidence="8">
    <location>
        <begin position="109"/>
        <end position="131"/>
    </location>
</feature>
<evidence type="ECO:0000256" key="8">
    <source>
        <dbReference type="SAM" id="Phobius"/>
    </source>
</evidence>
<dbReference type="GO" id="GO:0005886">
    <property type="term" value="C:plasma membrane"/>
    <property type="evidence" value="ECO:0007669"/>
    <property type="project" value="TreeGrafter"/>
</dbReference>
<dbReference type="Proteomes" id="UP000230002">
    <property type="component" value="Unassembled WGS sequence"/>
</dbReference>
<dbReference type="InterPro" id="IPR032880">
    <property type="entry name" value="CSC1/OSCA1-like_N"/>
</dbReference>
<evidence type="ECO:0000259" key="9">
    <source>
        <dbReference type="Pfam" id="PF02714"/>
    </source>
</evidence>
<feature type="domain" description="CSC1/OSCA1-like N-terminal transmembrane" evidence="10">
    <location>
        <begin position="25"/>
        <end position="174"/>
    </location>
</feature>
<protein>
    <recommendedName>
        <fullName evidence="14">Transporter</fullName>
    </recommendedName>
</protein>
<dbReference type="Pfam" id="PF02714">
    <property type="entry name" value="RSN1_7TM"/>
    <property type="match status" value="1"/>
</dbReference>
<evidence type="ECO:0000256" key="6">
    <source>
        <dbReference type="ARBA" id="ARBA00023136"/>
    </source>
</evidence>
<keyword evidence="6 8" id="KW-0472">Membrane</keyword>
<dbReference type="GO" id="GO:0005227">
    <property type="term" value="F:calcium-activated cation channel activity"/>
    <property type="evidence" value="ECO:0007669"/>
    <property type="project" value="InterPro"/>
</dbReference>
<evidence type="ECO:0000256" key="2">
    <source>
        <dbReference type="ARBA" id="ARBA00007779"/>
    </source>
</evidence>
<comment type="similarity">
    <text evidence="2">Belongs to the CSC1 (TC 1.A.17) family.</text>
</comment>
<feature type="transmembrane region" description="Helical" evidence="8">
    <location>
        <begin position="466"/>
        <end position="488"/>
    </location>
</feature>
<feature type="transmembrane region" description="Helical" evidence="8">
    <location>
        <begin position="666"/>
        <end position="686"/>
    </location>
</feature>
<evidence type="ECO:0000256" key="5">
    <source>
        <dbReference type="ARBA" id="ARBA00022989"/>
    </source>
</evidence>
<gene>
    <name evidence="12" type="ORF">GSI_04154</name>
</gene>
<accession>A0A2G8SIE6</accession>
<feature type="transmembrane region" description="Helical" evidence="8">
    <location>
        <begin position="601"/>
        <end position="619"/>
    </location>
</feature>
<evidence type="ECO:0000256" key="1">
    <source>
        <dbReference type="ARBA" id="ARBA00004141"/>
    </source>
</evidence>
<reference evidence="12 13" key="1">
    <citation type="journal article" date="2015" name="Sci. Rep.">
        <title>Chromosome-level genome map provides insights into diverse defense mechanisms in the medicinal fungus Ganoderma sinense.</title>
        <authorList>
            <person name="Zhu Y."/>
            <person name="Xu J."/>
            <person name="Sun C."/>
            <person name="Zhou S."/>
            <person name="Xu H."/>
            <person name="Nelson D.R."/>
            <person name="Qian J."/>
            <person name="Song J."/>
            <person name="Luo H."/>
            <person name="Xiang L."/>
            <person name="Li Y."/>
            <person name="Xu Z."/>
            <person name="Ji A."/>
            <person name="Wang L."/>
            <person name="Lu S."/>
            <person name="Hayward A."/>
            <person name="Sun W."/>
            <person name="Li X."/>
            <person name="Schwartz D.C."/>
            <person name="Wang Y."/>
            <person name="Chen S."/>
        </authorList>
    </citation>
    <scope>NUCLEOTIDE SEQUENCE [LARGE SCALE GENOMIC DNA]</scope>
    <source>
        <strain evidence="12 13">ZZ0214-1</strain>
    </source>
</reference>
<dbReference type="STRING" id="1077348.A0A2G8SIE6"/>
<feature type="transmembrane region" description="Helical" evidence="8">
    <location>
        <begin position="535"/>
        <end position="555"/>
    </location>
</feature>
<dbReference type="InterPro" id="IPR045122">
    <property type="entry name" value="Csc1-like"/>
</dbReference>
<feature type="transmembrane region" description="Helical" evidence="8">
    <location>
        <begin position="639"/>
        <end position="660"/>
    </location>
</feature>
<keyword evidence="5 8" id="KW-1133">Transmembrane helix</keyword>
<feature type="compositionally biased region" description="Low complexity" evidence="7">
    <location>
        <begin position="929"/>
        <end position="941"/>
    </location>
</feature>
<dbReference type="Pfam" id="PF14703">
    <property type="entry name" value="PHM7_cyt"/>
    <property type="match status" value="1"/>
</dbReference>
<keyword evidence="13" id="KW-1185">Reference proteome</keyword>
<proteinExistence type="inferred from homology"/>
<dbReference type="OrthoDB" id="2150324at2759"/>
<dbReference type="PANTHER" id="PTHR13018">
    <property type="entry name" value="PROBABLE MEMBRANE PROTEIN DUF221-RELATED"/>
    <property type="match status" value="1"/>
</dbReference>
<evidence type="ECO:0000259" key="10">
    <source>
        <dbReference type="Pfam" id="PF13967"/>
    </source>
</evidence>
<organism evidence="12 13">
    <name type="scientific">Ganoderma sinense ZZ0214-1</name>
    <dbReference type="NCBI Taxonomy" id="1077348"/>
    <lineage>
        <taxon>Eukaryota</taxon>
        <taxon>Fungi</taxon>
        <taxon>Dikarya</taxon>
        <taxon>Basidiomycota</taxon>
        <taxon>Agaricomycotina</taxon>
        <taxon>Agaricomycetes</taxon>
        <taxon>Polyporales</taxon>
        <taxon>Polyporaceae</taxon>
        <taxon>Ganoderma</taxon>
    </lineage>
</organism>
<dbReference type="InterPro" id="IPR003864">
    <property type="entry name" value="CSC1/OSCA1-like_7TM"/>
</dbReference>